<dbReference type="SUPFAM" id="SSF103107">
    <property type="entry name" value="Hypothetical protein c14orf129, hspc210"/>
    <property type="match status" value="1"/>
</dbReference>
<gene>
    <name evidence="3" type="ORF">CEUTPL_LOCUS2214</name>
</gene>
<accession>A0A9N9QEN5</accession>
<dbReference type="GO" id="GO:0060828">
    <property type="term" value="P:regulation of canonical Wnt signaling pathway"/>
    <property type="evidence" value="ECO:0007669"/>
    <property type="project" value="InterPro"/>
</dbReference>
<feature type="domain" description="GSKIP" evidence="2">
    <location>
        <begin position="12"/>
        <end position="108"/>
    </location>
</feature>
<dbReference type="PANTHER" id="PTHR12490:SF4">
    <property type="entry name" value="GSK3B-INTERACTING PROTEIN"/>
    <property type="match status" value="1"/>
</dbReference>
<protein>
    <recommendedName>
        <fullName evidence="2">GSKIP domain-containing protein</fullName>
    </recommendedName>
</protein>
<reference evidence="3" key="1">
    <citation type="submission" date="2022-01" db="EMBL/GenBank/DDBJ databases">
        <authorList>
            <person name="King R."/>
        </authorList>
    </citation>
    <scope>NUCLEOTIDE SEQUENCE</scope>
</reference>
<evidence type="ECO:0000313" key="4">
    <source>
        <dbReference type="Proteomes" id="UP001152799"/>
    </source>
</evidence>
<dbReference type="Proteomes" id="UP001152799">
    <property type="component" value="Chromosome 10"/>
</dbReference>
<dbReference type="GO" id="GO:0005737">
    <property type="term" value="C:cytoplasm"/>
    <property type="evidence" value="ECO:0007669"/>
    <property type="project" value="TreeGrafter"/>
</dbReference>
<dbReference type="InterPro" id="IPR037395">
    <property type="entry name" value="GSKIP"/>
</dbReference>
<dbReference type="AlphaFoldDB" id="A0A9N9QEN5"/>
<organism evidence="3 4">
    <name type="scientific">Ceutorhynchus assimilis</name>
    <name type="common">cabbage seed weevil</name>
    <dbReference type="NCBI Taxonomy" id="467358"/>
    <lineage>
        <taxon>Eukaryota</taxon>
        <taxon>Metazoa</taxon>
        <taxon>Ecdysozoa</taxon>
        <taxon>Arthropoda</taxon>
        <taxon>Hexapoda</taxon>
        <taxon>Insecta</taxon>
        <taxon>Pterygota</taxon>
        <taxon>Neoptera</taxon>
        <taxon>Endopterygota</taxon>
        <taxon>Coleoptera</taxon>
        <taxon>Polyphaga</taxon>
        <taxon>Cucujiformia</taxon>
        <taxon>Curculionidae</taxon>
        <taxon>Ceutorhynchinae</taxon>
        <taxon>Ceutorhynchus</taxon>
    </lineage>
</organism>
<sequence>MSDRVLDSEGWQEEAQAVINDVKDHVKTIEVSRALASSNSRIFLNVETLEGVKYTFELTVQGYRFCGKVFDKDDWENSQYFETPYALLNSVSARFKESFMDVLFRKLTYCK</sequence>
<comment type="similarity">
    <text evidence="1">Belongs to the GSKIP family.</text>
</comment>
<evidence type="ECO:0000256" key="1">
    <source>
        <dbReference type="ARBA" id="ARBA00009571"/>
    </source>
</evidence>
<evidence type="ECO:0000313" key="3">
    <source>
        <dbReference type="EMBL" id="CAG9761512.1"/>
    </source>
</evidence>
<evidence type="ECO:0000259" key="2">
    <source>
        <dbReference type="Pfam" id="PF05303"/>
    </source>
</evidence>
<dbReference type="OrthoDB" id="5804279at2759"/>
<dbReference type="GO" id="GO:0051018">
    <property type="term" value="F:protein kinase A binding"/>
    <property type="evidence" value="ECO:0007669"/>
    <property type="project" value="TreeGrafter"/>
</dbReference>
<dbReference type="GO" id="GO:0019207">
    <property type="term" value="F:kinase regulator activity"/>
    <property type="evidence" value="ECO:0007669"/>
    <property type="project" value="TreeGrafter"/>
</dbReference>
<name>A0A9N9QEN5_9CUCU</name>
<dbReference type="InterPro" id="IPR023231">
    <property type="entry name" value="GSKIP_dom_sf"/>
</dbReference>
<dbReference type="Pfam" id="PF05303">
    <property type="entry name" value="GSKIP_dom"/>
    <property type="match status" value="1"/>
</dbReference>
<keyword evidence="4" id="KW-1185">Reference proteome</keyword>
<dbReference type="InterPro" id="IPR007967">
    <property type="entry name" value="GSKIP_dom"/>
</dbReference>
<proteinExistence type="inferred from homology"/>
<dbReference type="EMBL" id="OU892286">
    <property type="protein sequence ID" value="CAG9761512.1"/>
    <property type="molecule type" value="Genomic_DNA"/>
</dbReference>
<dbReference type="Gene3D" id="3.30.2280.10">
    <property type="entry name" value="Hypothetical protein (hspc210)"/>
    <property type="match status" value="1"/>
</dbReference>
<dbReference type="PANTHER" id="PTHR12490">
    <property type="entry name" value="GSK3B-INTERACTING PROTEIN"/>
    <property type="match status" value="1"/>
</dbReference>